<protein>
    <submittedName>
        <fullName evidence="1">Uncharacterized protein</fullName>
    </submittedName>
</protein>
<evidence type="ECO:0000313" key="2">
    <source>
        <dbReference type="Proteomes" id="UP001596002"/>
    </source>
</evidence>
<proteinExistence type="predicted"/>
<comment type="caution">
    <text evidence="1">The sequence shown here is derived from an EMBL/GenBank/DDBJ whole genome shotgun (WGS) entry which is preliminary data.</text>
</comment>
<accession>A0ABV9PZA2</accession>
<name>A0ABV9PZA2_9BACL</name>
<sequence>MKEFVSYCTSRGFKPSLAVYMSWGKGPKVPLQFSKSGRVHIERTLDKHLSGGDYGFIDDYLSWFWNYRLRINGNGKVIGK</sequence>
<dbReference type="EMBL" id="JBHSHC010000056">
    <property type="protein sequence ID" value="MFC4767389.1"/>
    <property type="molecule type" value="Genomic_DNA"/>
</dbReference>
<organism evidence="1 2">
    <name type="scientific">Effusibacillus consociatus</name>
    <dbReference type="NCBI Taxonomy" id="1117041"/>
    <lineage>
        <taxon>Bacteria</taxon>
        <taxon>Bacillati</taxon>
        <taxon>Bacillota</taxon>
        <taxon>Bacilli</taxon>
        <taxon>Bacillales</taxon>
        <taxon>Alicyclobacillaceae</taxon>
        <taxon>Effusibacillus</taxon>
    </lineage>
</organism>
<reference evidence="2" key="1">
    <citation type="journal article" date="2019" name="Int. J. Syst. Evol. Microbiol.">
        <title>The Global Catalogue of Microorganisms (GCM) 10K type strain sequencing project: providing services to taxonomists for standard genome sequencing and annotation.</title>
        <authorList>
            <consortium name="The Broad Institute Genomics Platform"/>
            <consortium name="The Broad Institute Genome Sequencing Center for Infectious Disease"/>
            <person name="Wu L."/>
            <person name="Ma J."/>
        </authorList>
    </citation>
    <scope>NUCLEOTIDE SEQUENCE [LARGE SCALE GENOMIC DNA]</scope>
    <source>
        <strain evidence="2">WYCCWR 12678</strain>
    </source>
</reference>
<evidence type="ECO:0000313" key="1">
    <source>
        <dbReference type="EMBL" id="MFC4767389.1"/>
    </source>
</evidence>
<dbReference type="Proteomes" id="UP001596002">
    <property type="component" value="Unassembled WGS sequence"/>
</dbReference>
<gene>
    <name evidence="1" type="ORF">ACFO8Q_08435</name>
</gene>
<keyword evidence="2" id="KW-1185">Reference proteome</keyword>